<dbReference type="OrthoDB" id="8707822at2"/>
<dbReference type="SUPFAM" id="SSF51219">
    <property type="entry name" value="TRAP-like"/>
    <property type="match status" value="1"/>
</dbReference>
<dbReference type="EMBL" id="CP027860">
    <property type="protein sequence ID" value="AVP99154.1"/>
    <property type="molecule type" value="Genomic_DNA"/>
</dbReference>
<dbReference type="AlphaFoldDB" id="A0A2P1PWJ7"/>
<dbReference type="Pfam" id="PF01987">
    <property type="entry name" value="AIM24"/>
    <property type="match status" value="1"/>
</dbReference>
<dbReference type="RefSeq" id="WP_106893074.1">
    <property type="nucleotide sequence ID" value="NZ_CP027860.1"/>
</dbReference>
<dbReference type="PANTHER" id="PTHR38074:SF1">
    <property type="entry name" value="ALTERED INHERITANCE OF MITOCHONDRIA PROTEIN 24, MITOCHONDRIAL"/>
    <property type="match status" value="1"/>
</dbReference>
<dbReference type="PANTHER" id="PTHR38074">
    <property type="entry name" value="ALTERED INHERITANCE OF MITOCHONDRIA PROTEIN 24, MITOCHONDRIAL"/>
    <property type="match status" value="1"/>
</dbReference>
<keyword evidence="2" id="KW-1185">Reference proteome</keyword>
<sequence length="230" mass="25433">MTAQTIKDFLSQNAGVETPEPWELENPRILEIKLFNQRVWMKAGAMIAYRGGLKFEREGAFEHGASRFFKEMLTGEGAKLSKCTGSGRLYLAEGGKRISLIKLENEAITVNGNDLLAFQDGIKWDIRMTRKLSGMVAGGLFNLQLEGSGLLAIMTQGQPLTMRVKPDSPVYTDPNATVCWSANLQPDFKTDISFKTLIGRASGESVQMAFKGDGFVVVQPYEEQAFQAPR</sequence>
<dbReference type="Gene3D" id="3.60.160.10">
    <property type="entry name" value="Mitochondrial biogenesis AIM24"/>
    <property type="match status" value="1"/>
</dbReference>
<evidence type="ECO:0000313" key="2">
    <source>
        <dbReference type="Proteomes" id="UP000241074"/>
    </source>
</evidence>
<dbReference type="Proteomes" id="UP000241074">
    <property type="component" value="Chromosome"/>
</dbReference>
<dbReference type="InterPro" id="IPR036983">
    <property type="entry name" value="AIM24_sf"/>
</dbReference>
<dbReference type="InterPro" id="IPR016031">
    <property type="entry name" value="Trp_RNA-bd_attenuator-like_dom"/>
</dbReference>
<name>A0A2P1PWJ7_9GAMM</name>
<gene>
    <name evidence="1" type="ORF">C7S18_19145</name>
</gene>
<evidence type="ECO:0008006" key="3">
    <source>
        <dbReference type="Google" id="ProtNLM"/>
    </source>
</evidence>
<evidence type="ECO:0000313" key="1">
    <source>
        <dbReference type="EMBL" id="AVP99154.1"/>
    </source>
</evidence>
<protein>
    <recommendedName>
        <fullName evidence="3">AIM24 family protein</fullName>
    </recommendedName>
</protein>
<accession>A0A2P1PWJ7</accession>
<proteinExistence type="predicted"/>
<reference evidence="1 2" key="1">
    <citation type="submission" date="2018-03" db="EMBL/GenBank/DDBJ databases">
        <title>Ahniella affigens gen. nov., sp. nov., a gammaproteobacterium isolated from sandy soil near a stream.</title>
        <authorList>
            <person name="Ko Y."/>
            <person name="Kim J.-H."/>
        </authorList>
    </citation>
    <scope>NUCLEOTIDE SEQUENCE [LARGE SCALE GENOMIC DNA]</scope>
    <source>
        <strain evidence="1 2">D13</strain>
    </source>
</reference>
<organism evidence="1 2">
    <name type="scientific">Ahniella affigens</name>
    <dbReference type="NCBI Taxonomy" id="2021234"/>
    <lineage>
        <taxon>Bacteria</taxon>
        <taxon>Pseudomonadati</taxon>
        <taxon>Pseudomonadota</taxon>
        <taxon>Gammaproteobacteria</taxon>
        <taxon>Lysobacterales</taxon>
        <taxon>Rhodanobacteraceae</taxon>
        <taxon>Ahniella</taxon>
    </lineage>
</organism>
<reference evidence="1 2" key="2">
    <citation type="submission" date="2018-03" db="EMBL/GenBank/DDBJ databases">
        <authorList>
            <person name="Keele B.F."/>
        </authorList>
    </citation>
    <scope>NUCLEOTIDE SEQUENCE [LARGE SCALE GENOMIC DNA]</scope>
    <source>
        <strain evidence="1 2">D13</strain>
    </source>
</reference>
<dbReference type="KEGG" id="xba:C7S18_19145"/>
<dbReference type="InterPro" id="IPR002838">
    <property type="entry name" value="AIM24"/>
</dbReference>